<accession>A0A4Y9ZZJ4</accession>
<dbReference type="AlphaFoldDB" id="A0A4Y9ZZJ4"/>
<evidence type="ECO:0000313" key="2">
    <source>
        <dbReference type="EMBL" id="TFY79905.1"/>
    </source>
</evidence>
<organism evidence="2 3">
    <name type="scientific">Hericium alpestre</name>
    <dbReference type="NCBI Taxonomy" id="135208"/>
    <lineage>
        <taxon>Eukaryota</taxon>
        <taxon>Fungi</taxon>
        <taxon>Dikarya</taxon>
        <taxon>Basidiomycota</taxon>
        <taxon>Agaricomycotina</taxon>
        <taxon>Agaricomycetes</taxon>
        <taxon>Russulales</taxon>
        <taxon>Hericiaceae</taxon>
        <taxon>Hericium</taxon>
    </lineage>
</organism>
<evidence type="ECO:0000313" key="3">
    <source>
        <dbReference type="Proteomes" id="UP000298061"/>
    </source>
</evidence>
<comment type="caution">
    <text evidence="2">The sequence shown here is derived from an EMBL/GenBank/DDBJ whole genome shotgun (WGS) entry which is preliminary data.</text>
</comment>
<name>A0A4Y9ZZJ4_9AGAM</name>
<evidence type="ECO:0000256" key="1">
    <source>
        <dbReference type="SAM" id="MobiDB-lite"/>
    </source>
</evidence>
<dbReference type="EMBL" id="SFCI01000420">
    <property type="protein sequence ID" value="TFY79905.1"/>
    <property type="molecule type" value="Genomic_DNA"/>
</dbReference>
<gene>
    <name evidence="2" type="ORF">EWM64_g4099</name>
</gene>
<dbReference type="Proteomes" id="UP000298061">
    <property type="component" value="Unassembled WGS sequence"/>
</dbReference>
<feature type="compositionally biased region" description="Basic and acidic residues" evidence="1">
    <location>
        <begin position="32"/>
        <end position="42"/>
    </location>
</feature>
<proteinExistence type="predicted"/>
<dbReference type="OrthoDB" id="2803094at2759"/>
<protein>
    <submittedName>
        <fullName evidence="2">Uncharacterized protein</fullName>
    </submittedName>
</protein>
<keyword evidence="3" id="KW-1185">Reference proteome</keyword>
<reference evidence="2 3" key="1">
    <citation type="submission" date="2019-02" db="EMBL/GenBank/DDBJ databases">
        <title>Genome sequencing of the rare red list fungi Hericium alpestre (H. flagellum).</title>
        <authorList>
            <person name="Buettner E."/>
            <person name="Kellner H."/>
        </authorList>
    </citation>
    <scope>NUCLEOTIDE SEQUENCE [LARGE SCALE GENOMIC DNA]</scope>
    <source>
        <strain evidence="2 3">DSM 108284</strain>
    </source>
</reference>
<sequence length="282" mass="31707">MLHPVPPPEERTCIAAERRAKKRANDNSLRVDALDHQDHQDQPAEGSPVQSVPDSAPDLNRPLHPFEKPDESPIHNLLDLVWAALPPVPDIYDQSKLSGTRKPTKSFDLALPGDKQLKYIVFCKDMLSPVEGDVAALLKDIAIDWDNDAHRTFVARVFPWMRAMDNAKQINSEVDTEDWINSVLVRPAIAVLHAIILGHIPEDVDPRYPFSCSSHNKRSTRPDFLIILRGRHPRESIAGCGEYKTHKIIAEGDNPLWLVQRPIPNHPHWGLQIQLAILVVGS</sequence>
<feature type="region of interest" description="Disordered" evidence="1">
    <location>
        <begin position="17"/>
        <end position="70"/>
    </location>
</feature>